<keyword evidence="2 5" id="KW-0436">Ligase</keyword>
<dbReference type="Gene3D" id="3.40.50.12780">
    <property type="entry name" value="N-terminal domain of ligase-like"/>
    <property type="match status" value="1"/>
</dbReference>
<dbReference type="Gene3D" id="3.30.300.30">
    <property type="match status" value="1"/>
</dbReference>
<comment type="caution">
    <text evidence="5">The sequence shown here is derived from an EMBL/GenBank/DDBJ whole genome shotgun (WGS) entry which is preliminary data.</text>
</comment>
<dbReference type="Pfam" id="PF00501">
    <property type="entry name" value="AMP-binding"/>
    <property type="match status" value="1"/>
</dbReference>
<evidence type="ECO:0000256" key="1">
    <source>
        <dbReference type="ARBA" id="ARBA00006432"/>
    </source>
</evidence>
<name>A0A939TQ62_9MICO</name>
<evidence type="ECO:0000259" key="4">
    <source>
        <dbReference type="Pfam" id="PF13193"/>
    </source>
</evidence>
<dbReference type="PANTHER" id="PTHR43201">
    <property type="entry name" value="ACYL-COA SYNTHETASE"/>
    <property type="match status" value="1"/>
</dbReference>
<dbReference type="InterPro" id="IPR000873">
    <property type="entry name" value="AMP-dep_synth/lig_dom"/>
</dbReference>
<sequence length="374" mass="39343">MRPGELVPIRDDAAPRVVERIALVRAAGAVPLVGDPRWSASHWQQVQDAASRAEPDPQIAWAAVTSGSSGRPRIVLRTAASWSSSFPVIADLLEAGPDDAVALPAPAVSSLTQFSLAHAAEGGPRPLLPRGRALVAQDFAEATVLHGTPQALRALLDAEGSPRLRAALVGGSHLDPALRARAEAAGIRVVAYYGAAELSYVAADHGSGLALLPGVEADVRDGELWVRSAYVAARYLDGPLRRDGEWIASGDRATLRDGRVHLLGRMDDAILSASATIVPEEVEAQLRTLPGVRDAAVVGLPHRTLGALVAAVIEPDPDAAPSLDDLRGAAAAVLAPAHRPRRWFMGPLPRTASGKPARAQIVREIQTGEWVRLV</sequence>
<evidence type="ECO:0000313" key="5">
    <source>
        <dbReference type="EMBL" id="MBO3663135.1"/>
    </source>
</evidence>
<dbReference type="GO" id="GO:0031956">
    <property type="term" value="F:medium-chain fatty acid-CoA ligase activity"/>
    <property type="evidence" value="ECO:0007669"/>
    <property type="project" value="TreeGrafter"/>
</dbReference>
<dbReference type="SUPFAM" id="SSF56801">
    <property type="entry name" value="Acetyl-CoA synthetase-like"/>
    <property type="match status" value="1"/>
</dbReference>
<evidence type="ECO:0000256" key="2">
    <source>
        <dbReference type="ARBA" id="ARBA00022598"/>
    </source>
</evidence>
<dbReference type="InterPro" id="IPR025110">
    <property type="entry name" value="AMP-bd_C"/>
</dbReference>
<organism evidence="5 6">
    <name type="scientific">Microbacterium stercoris</name>
    <dbReference type="NCBI Taxonomy" id="2820289"/>
    <lineage>
        <taxon>Bacteria</taxon>
        <taxon>Bacillati</taxon>
        <taxon>Actinomycetota</taxon>
        <taxon>Actinomycetes</taxon>
        <taxon>Micrococcales</taxon>
        <taxon>Microbacteriaceae</taxon>
        <taxon>Microbacterium</taxon>
    </lineage>
</organism>
<accession>A0A939TQ62</accession>
<dbReference type="Pfam" id="PF13193">
    <property type="entry name" value="AMP-binding_C"/>
    <property type="match status" value="1"/>
</dbReference>
<comment type="similarity">
    <text evidence="1">Belongs to the ATP-dependent AMP-binding enzyme family.</text>
</comment>
<dbReference type="Proteomes" id="UP000680132">
    <property type="component" value="Unassembled WGS sequence"/>
</dbReference>
<dbReference type="PANTHER" id="PTHR43201:SF5">
    <property type="entry name" value="MEDIUM-CHAIN ACYL-COA LIGASE ACSF2, MITOCHONDRIAL"/>
    <property type="match status" value="1"/>
</dbReference>
<dbReference type="GO" id="GO:0006631">
    <property type="term" value="P:fatty acid metabolic process"/>
    <property type="evidence" value="ECO:0007669"/>
    <property type="project" value="TreeGrafter"/>
</dbReference>
<evidence type="ECO:0000313" key="6">
    <source>
        <dbReference type="Proteomes" id="UP000680132"/>
    </source>
</evidence>
<dbReference type="InterPro" id="IPR045851">
    <property type="entry name" value="AMP-bd_C_sf"/>
</dbReference>
<proteinExistence type="inferred from homology"/>
<evidence type="ECO:0000259" key="3">
    <source>
        <dbReference type="Pfam" id="PF00501"/>
    </source>
</evidence>
<feature type="domain" description="AMP-binding enzyme C-terminal" evidence="4">
    <location>
        <begin position="281"/>
        <end position="355"/>
    </location>
</feature>
<protein>
    <submittedName>
        <fullName evidence="5">Acyl--CoA ligase</fullName>
    </submittedName>
</protein>
<gene>
    <name evidence="5" type="ORF">J5V96_06380</name>
</gene>
<keyword evidence="6" id="KW-1185">Reference proteome</keyword>
<reference evidence="5" key="1">
    <citation type="submission" date="2021-03" db="EMBL/GenBank/DDBJ databases">
        <title>Microbacterium sp. nov., a novel actinobacterium isolated from cow dung.</title>
        <authorList>
            <person name="Zhang L."/>
        </authorList>
    </citation>
    <scope>NUCLEOTIDE SEQUENCE</scope>
    <source>
        <strain evidence="5">NEAU-LLB</strain>
    </source>
</reference>
<feature type="domain" description="AMP-dependent synthetase/ligase" evidence="3">
    <location>
        <begin position="46"/>
        <end position="236"/>
    </location>
</feature>
<dbReference type="AlphaFoldDB" id="A0A939TQ62"/>
<dbReference type="InterPro" id="IPR042099">
    <property type="entry name" value="ANL_N_sf"/>
</dbReference>
<dbReference type="EMBL" id="JAGFOA010000002">
    <property type="protein sequence ID" value="MBO3663135.1"/>
    <property type="molecule type" value="Genomic_DNA"/>
</dbReference>
<dbReference type="CDD" id="cd04433">
    <property type="entry name" value="AFD_class_I"/>
    <property type="match status" value="1"/>
</dbReference>